<comment type="caution">
    <text evidence="2">The sequence shown here is derived from an EMBL/GenBank/DDBJ whole genome shotgun (WGS) entry which is preliminary data.</text>
</comment>
<keyword evidence="3" id="KW-1185">Reference proteome</keyword>
<evidence type="ECO:0000313" key="3">
    <source>
        <dbReference type="Proteomes" id="UP001175001"/>
    </source>
</evidence>
<gene>
    <name evidence="2" type="ORF">DIS24_g10049</name>
</gene>
<dbReference type="AlphaFoldDB" id="A0AA40CI92"/>
<evidence type="ECO:0000256" key="1">
    <source>
        <dbReference type="SAM" id="SignalP"/>
    </source>
</evidence>
<dbReference type="Proteomes" id="UP001175001">
    <property type="component" value="Unassembled WGS sequence"/>
</dbReference>
<sequence length="249" mass="25194">MLSKIALPLLLAGVASAQTSDVISFPFVGDGYYTVVPTEGVSGSIVDVKDSRTTMVYECDTYASNIYQYSTVGVLCPLGTNRPVSVTFGDNYWGQLTSVSTAGISATYDQDCDVTATPASNGGISAVESPVCTMSFGGEYAETLAGLFNCAGNVDADDIDTDEFYACLTSATATPTKVAVMTLEPTNVWYWTVTVTAVAKGVNTAAAAATGSSASATATGSAGNAAAGTTVSRLSIAGVVGLAAVVLAL</sequence>
<feature type="chain" id="PRO_5041224600" evidence="1">
    <location>
        <begin position="18"/>
        <end position="249"/>
    </location>
</feature>
<name>A0AA40CI92_9PEZI</name>
<organism evidence="2 3">
    <name type="scientific">Lasiodiplodia hormozganensis</name>
    <dbReference type="NCBI Taxonomy" id="869390"/>
    <lineage>
        <taxon>Eukaryota</taxon>
        <taxon>Fungi</taxon>
        <taxon>Dikarya</taxon>
        <taxon>Ascomycota</taxon>
        <taxon>Pezizomycotina</taxon>
        <taxon>Dothideomycetes</taxon>
        <taxon>Dothideomycetes incertae sedis</taxon>
        <taxon>Botryosphaeriales</taxon>
        <taxon>Botryosphaeriaceae</taxon>
        <taxon>Lasiodiplodia</taxon>
    </lineage>
</organism>
<keyword evidence="1" id="KW-0732">Signal</keyword>
<evidence type="ECO:0000313" key="2">
    <source>
        <dbReference type="EMBL" id="KAK0638194.1"/>
    </source>
</evidence>
<protein>
    <submittedName>
        <fullName evidence="2">Uncharacterized protein</fullName>
    </submittedName>
</protein>
<accession>A0AA40CI92</accession>
<proteinExistence type="predicted"/>
<reference evidence="2" key="1">
    <citation type="submission" date="2023-06" db="EMBL/GenBank/DDBJ databases">
        <title>Multi-omics analyses reveal the molecular pathogenesis toolkit of Lasiodiplodia hormozganensis, a cross-kingdom pathogen.</title>
        <authorList>
            <person name="Felix C."/>
            <person name="Meneses R."/>
            <person name="Goncalves M.F.M."/>
            <person name="Tilleman L."/>
            <person name="Duarte A.S."/>
            <person name="Jorrin-Novo J.V."/>
            <person name="Van De Peer Y."/>
            <person name="Deforce D."/>
            <person name="Van Nieuwerburgh F."/>
            <person name="Esteves A.C."/>
            <person name="Alves A."/>
        </authorList>
    </citation>
    <scope>NUCLEOTIDE SEQUENCE</scope>
    <source>
        <strain evidence="2">CBS 339.90</strain>
    </source>
</reference>
<dbReference type="EMBL" id="JAUJDW010000100">
    <property type="protein sequence ID" value="KAK0638194.1"/>
    <property type="molecule type" value="Genomic_DNA"/>
</dbReference>
<feature type="signal peptide" evidence="1">
    <location>
        <begin position="1"/>
        <end position="17"/>
    </location>
</feature>